<dbReference type="EMBL" id="QGAC01000001">
    <property type="protein sequence ID" value="TKJ95167.1"/>
    <property type="molecule type" value="Genomic_DNA"/>
</dbReference>
<proteinExistence type="predicted"/>
<evidence type="ECO:0000313" key="2">
    <source>
        <dbReference type="Proteomes" id="UP000306393"/>
    </source>
</evidence>
<protein>
    <submittedName>
        <fullName evidence="1">Uncharacterized protein</fullName>
    </submittedName>
</protein>
<accession>A0A4V5UAV9</accession>
<evidence type="ECO:0000313" key="1">
    <source>
        <dbReference type="EMBL" id="TKJ95167.1"/>
    </source>
</evidence>
<reference evidence="1 2" key="1">
    <citation type="journal article" date="2019" name="Sci. Rep.">
        <title>Differences in resource use lead to coexistence of seed-transmitted microbial populations.</title>
        <authorList>
            <person name="Torres-Cortes G."/>
            <person name="Garcia B.J."/>
            <person name="Compant S."/>
            <person name="Rezki S."/>
            <person name="Jones P."/>
            <person name="Preveaux A."/>
            <person name="Briand M."/>
            <person name="Roulet A."/>
            <person name="Bouchez O."/>
            <person name="Jacobson D."/>
            <person name="Barret M."/>
        </authorList>
    </citation>
    <scope>NUCLEOTIDE SEQUENCE [LARGE SCALE GENOMIC DNA]</scope>
    <source>
        <strain evidence="1 2">CFBP13511</strain>
    </source>
</reference>
<dbReference type="AlphaFoldDB" id="A0A4V5UAV9"/>
<dbReference type="Proteomes" id="UP000306393">
    <property type="component" value="Unassembled WGS sequence"/>
</dbReference>
<comment type="caution">
    <text evidence="1">The sequence shown here is derived from an EMBL/GenBank/DDBJ whole genome shotgun (WGS) entry which is preliminary data.</text>
</comment>
<sequence>MTHYCLLRDERGVTGLCNPLAMKRAEEKRPPAAVHWLSARAAKALTGVEHPNRPRAGPLFLLFFSVPQQRHQEWPVPAFPFLFQAKIAREWQPVR</sequence>
<gene>
    <name evidence="1" type="ORF">EpCFBP13511_02090</name>
</gene>
<name>A0A4V5UAV9_9GAMM</name>
<organism evidence="1 2">
    <name type="scientific">Erwinia persicina</name>
    <dbReference type="NCBI Taxonomy" id="55211"/>
    <lineage>
        <taxon>Bacteria</taxon>
        <taxon>Pseudomonadati</taxon>
        <taxon>Pseudomonadota</taxon>
        <taxon>Gammaproteobacteria</taxon>
        <taxon>Enterobacterales</taxon>
        <taxon>Erwiniaceae</taxon>
        <taxon>Erwinia</taxon>
    </lineage>
</organism>